<keyword evidence="2" id="KW-0472">Membrane</keyword>
<proteinExistence type="predicted"/>
<gene>
    <name evidence="3" type="ORF">FB382_000552</name>
</gene>
<feature type="region of interest" description="Disordered" evidence="1">
    <location>
        <begin position="566"/>
        <end position="596"/>
    </location>
</feature>
<dbReference type="Gene3D" id="2.160.20.10">
    <property type="entry name" value="Single-stranded right-handed beta-helix, Pectin lyase-like"/>
    <property type="match status" value="2"/>
</dbReference>
<dbReference type="AlphaFoldDB" id="A0A7W3IX66"/>
<dbReference type="RefSeq" id="WP_182536600.1">
    <property type="nucleotide sequence ID" value="NZ_JACGXA010000001.1"/>
</dbReference>
<evidence type="ECO:0000256" key="1">
    <source>
        <dbReference type="SAM" id="MobiDB-lite"/>
    </source>
</evidence>
<dbReference type="InterPro" id="IPR012334">
    <property type="entry name" value="Pectin_lyas_fold"/>
</dbReference>
<evidence type="ECO:0008006" key="5">
    <source>
        <dbReference type="Google" id="ProtNLM"/>
    </source>
</evidence>
<dbReference type="SMART" id="SM00710">
    <property type="entry name" value="PbH1"/>
    <property type="match status" value="7"/>
</dbReference>
<name>A0A7W3IX66_9ACTN</name>
<feature type="transmembrane region" description="Helical" evidence="2">
    <location>
        <begin position="25"/>
        <end position="44"/>
    </location>
</feature>
<evidence type="ECO:0000256" key="2">
    <source>
        <dbReference type="SAM" id="Phobius"/>
    </source>
</evidence>
<keyword evidence="2" id="KW-0812">Transmembrane</keyword>
<feature type="transmembrane region" description="Helical" evidence="2">
    <location>
        <begin position="514"/>
        <end position="533"/>
    </location>
</feature>
<dbReference type="SUPFAM" id="SSF51126">
    <property type="entry name" value="Pectin lyase-like"/>
    <property type="match status" value="1"/>
</dbReference>
<accession>A0A7W3IX66</accession>
<sequence length="655" mass="68372">MTAQEPVLFTHDERGDTVPRWVRHVIRFVALALLLSLAAAIALARQQMAPPDKVPAASTPRVDAPVDLGHEADLLGREDARLRAISVGRTDLVRWVDGTLVLGTRRAPYGVQDLVDRGAMVRTSPTGLVLVRPVVARRGAHLVLHAPGTTLRMVSGHDRFTSLVAWGGSIALSGEPGAPLTVEGWDARAKAADDETADGRAYVLVKDGTLQVDRVRVDHLGFWSGRTSGLALTGTAETVASGRVTHVRAGDVHMGFYASGAHHVVVRDLDVVRPERHGVEITNRSASAVLRGVTVTRPGEDGVSVSNGTSDVTLVGLTVHRSGEYGLRVDGSPLADGPNSAGYAIGNYGGLRVTRARLAGNAWGAALVRSMDHVSLEDSTLTGDRSALVVEGASNGLDVRDSTLDSRERSGLVLTGGVRGARLSGSTVTGASVAVDVTDSTLALDDNAITVGTGHGVRASGRHAEIVLGANTIDGRGSGAVDGRDGATVTMDEQPGGSWTYRPTAFLWAEAHSAALPMLGVLVLPLLGLAFVLRRRRQQGELRRLFERALVSQGRVAIASYDAASGGTARAGPDIPAPAPRPAAPRPAPAAGESRPGVLAGRHFADARAFAVAAATEAGYSPAQVARALRLPTSRVSEWLAEAVDADRELADAVT</sequence>
<comment type="caution">
    <text evidence="3">The sequence shown here is derived from an EMBL/GenBank/DDBJ whole genome shotgun (WGS) entry which is preliminary data.</text>
</comment>
<dbReference type="Proteomes" id="UP000580910">
    <property type="component" value="Unassembled WGS sequence"/>
</dbReference>
<keyword evidence="4" id="KW-1185">Reference proteome</keyword>
<dbReference type="InterPro" id="IPR006626">
    <property type="entry name" value="PbH1"/>
</dbReference>
<evidence type="ECO:0000313" key="3">
    <source>
        <dbReference type="EMBL" id="MBA8802261.1"/>
    </source>
</evidence>
<organism evidence="3 4">
    <name type="scientific">Nocardioides ginsengisegetis</name>
    <dbReference type="NCBI Taxonomy" id="661491"/>
    <lineage>
        <taxon>Bacteria</taxon>
        <taxon>Bacillati</taxon>
        <taxon>Actinomycetota</taxon>
        <taxon>Actinomycetes</taxon>
        <taxon>Propionibacteriales</taxon>
        <taxon>Nocardioidaceae</taxon>
        <taxon>Nocardioides</taxon>
    </lineage>
</organism>
<evidence type="ECO:0000313" key="4">
    <source>
        <dbReference type="Proteomes" id="UP000580910"/>
    </source>
</evidence>
<dbReference type="InterPro" id="IPR011050">
    <property type="entry name" value="Pectin_lyase_fold/virulence"/>
</dbReference>
<dbReference type="EMBL" id="JACGXA010000001">
    <property type="protein sequence ID" value="MBA8802261.1"/>
    <property type="molecule type" value="Genomic_DNA"/>
</dbReference>
<feature type="compositionally biased region" description="Pro residues" evidence="1">
    <location>
        <begin position="575"/>
        <end position="588"/>
    </location>
</feature>
<protein>
    <recommendedName>
        <fullName evidence="5">Right handed beta helix region</fullName>
    </recommendedName>
</protein>
<keyword evidence="2" id="KW-1133">Transmembrane helix</keyword>
<reference evidence="3 4" key="1">
    <citation type="submission" date="2020-07" db="EMBL/GenBank/DDBJ databases">
        <title>Sequencing the genomes of 1000 actinobacteria strains.</title>
        <authorList>
            <person name="Klenk H.-P."/>
        </authorList>
    </citation>
    <scope>NUCLEOTIDE SEQUENCE [LARGE SCALE GENOMIC DNA]</scope>
    <source>
        <strain evidence="3 4">DSM 21349</strain>
    </source>
</reference>